<dbReference type="SUPFAM" id="SSF56059">
    <property type="entry name" value="Glutathione synthetase ATP-binding domain-like"/>
    <property type="match status" value="1"/>
</dbReference>
<feature type="domain" description="Lipoyl-binding" evidence="10">
    <location>
        <begin position="472"/>
        <end position="546"/>
    </location>
</feature>
<sequence>MVLERVLVANRGEIAARIVRAAGELGLTTVAVHAADDAGAHHVWLADEAVALAGSGPSAYLDGAEILRTARQAGCDAIHPGYGFLSENAEFARDCVAAGLVWVGPEPETVAVLGDKTRAKELAERSGVPVLAGTTAISTPEDADGRLEDFPRGSAAIVKPRSGGGGTGMLIVRDRTETAEAVRHCQAAARTAFGSTEVFVEQFLPRARHIEVQIVADARGAVAVLGDRDCSLQHRGRKLIEIAPAPDLDAGTRAALARSASVLARAVGYRGLGTIEFLLDTSGTGTPPHYFLEANPRLQVEHTVTEEVTGVDLVQAQLLIAAGADLGRLGLRPGHAPEARGSAVQIRINTEVPTTSGPPLPQSGTLTAYVPPGGPGVRVDGCGYPGYRVSTRYDTLLAKVIAHGATSDPQAAVRRAKQALREFRIDGVRTNRSLLEAVLARPDVATGRTYTTLVDELVTEIAEDEPGTHAESRQDGSAALNAPVEGTVSRVCIAEGERVPAGTTLVVLEAMKMEYPVTTDSGGVLRAVLVRPGEVVGAGQPLAHVDQDRASEATVQAGDRADPERVRPDLEALYRRRERITDEGRPEAVARRHAAGRATARENLERLCDEGSFVEYGGLALAAQRARRSEQELMDRTPADGLVAGVGSVNGATFGPERSRVVALSYDYTVLAGTQGTRGHIKKDRMFSLAERSGLPVVLFAEGGGGRPGDTDGGWLTGLDCEAFARYAALSGTVPLIGIASGRCFAGNAALLGCSDVVIATGDATIGMGGPAMIEGAGLGVFEPEEVGPAEVQRSNGVIDILAADDAEAVAYAQRYLSYFQGPLPDWDHTDQRLLRHCVPENRKRVYDIRDLITTLADTGSVLELRRDFGASVVTGLARVQGRPMGLLANDPAHLGGAIDSDAADKAARFMQLCDGFGLPVLSLVDTPGFMVGPDSERTAAVRHLSRMFVTAGSMSVPTGAIVLRKGYGLGAQAMTGGGFRCPRFVVAWPTGELGAMGLEGAVHLGYRDELDAITDPAERKKAFDAMVDSAYEHGQATRVASAFEIDDVIDPAESRRWITSLLTPDRQQAGGRRPYIDTW</sequence>
<evidence type="ECO:0000256" key="8">
    <source>
        <dbReference type="ARBA" id="ARBA00023268"/>
    </source>
</evidence>
<comment type="cofactor">
    <cofactor evidence="1">
        <name>biotin</name>
        <dbReference type="ChEBI" id="CHEBI:57586"/>
    </cofactor>
</comment>
<feature type="domain" description="CoA carboxyltransferase N-terminal" evidence="13">
    <location>
        <begin position="566"/>
        <end position="832"/>
    </location>
</feature>
<dbReference type="InterPro" id="IPR011054">
    <property type="entry name" value="Rudment_hybrid_motif"/>
</dbReference>
<dbReference type="Gene3D" id="2.40.50.100">
    <property type="match status" value="1"/>
</dbReference>
<gene>
    <name evidence="15" type="ORF">SAMN06265360_103102</name>
</gene>
<dbReference type="Gene3D" id="3.90.226.10">
    <property type="entry name" value="2-enoyl-CoA Hydratase, Chain A, domain 1"/>
    <property type="match status" value="2"/>
</dbReference>
<evidence type="ECO:0000313" key="16">
    <source>
        <dbReference type="Proteomes" id="UP000198348"/>
    </source>
</evidence>
<dbReference type="PROSITE" id="PS50980">
    <property type="entry name" value="COA_CT_NTER"/>
    <property type="match status" value="1"/>
</dbReference>
<keyword evidence="16" id="KW-1185">Reference proteome</keyword>
<evidence type="ECO:0000313" key="15">
    <source>
        <dbReference type="EMBL" id="SNR35464.1"/>
    </source>
</evidence>
<dbReference type="PANTHER" id="PTHR18866:SF126">
    <property type="entry name" value="BIOTIN CARBOXYLASE"/>
    <property type="match status" value="1"/>
</dbReference>
<feature type="domain" description="CoA carboxyltransferase C-terminal" evidence="14">
    <location>
        <begin position="826"/>
        <end position="1068"/>
    </location>
</feature>
<dbReference type="Pfam" id="PF00289">
    <property type="entry name" value="Biotin_carb_N"/>
    <property type="match status" value="1"/>
</dbReference>
<dbReference type="EC" id="6.4.1.2" evidence="3"/>
<dbReference type="SMART" id="SM00878">
    <property type="entry name" value="Biotin_carb_C"/>
    <property type="match status" value="1"/>
</dbReference>
<dbReference type="PROSITE" id="PS50975">
    <property type="entry name" value="ATP_GRASP"/>
    <property type="match status" value="1"/>
</dbReference>
<dbReference type="InterPro" id="IPR016185">
    <property type="entry name" value="PreATP-grasp_dom_sf"/>
</dbReference>
<dbReference type="EMBL" id="FZNW01000003">
    <property type="protein sequence ID" value="SNR35464.1"/>
    <property type="molecule type" value="Genomic_DNA"/>
</dbReference>
<dbReference type="PANTHER" id="PTHR18866">
    <property type="entry name" value="CARBOXYLASE:PYRUVATE/ACETYL-COA/PROPIONYL-COA CARBOXYLASE"/>
    <property type="match status" value="1"/>
</dbReference>
<evidence type="ECO:0000256" key="1">
    <source>
        <dbReference type="ARBA" id="ARBA00001953"/>
    </source>
</evidence>
<evidence type="ECO:0000256" key="2">
    <source>
        <dbReference type="ARBA" id="ARBA00004956"/>
    </source>
</evidence>
<dbReference type="InterPro" id="IPR000089">
    <property type="entry name" value="Biotin_lipoyl"/>
</dbReference>
<dbReference type="InterPro" id="IPR011053">
    <property type="entry name" value="Single_hybrid_motif"/>
</dbReference>
<dbReference type="GO" id="GO:0046872">
    <property type="term" value="F:metal ion binding"/>
    <property type="evidence" value="ECO:0007669"/>
    <property type="project" value="InterPro"/>
</dbReference>
<dbReference type="InterPro" id="IPR011762">
    <property type="entry name" value="COA_CT_N"/>
</dbReference>
<dbReference type="GO" id="GO:0005524">
    <property type="term" value="F:ATP binding"/>
    <property type="evidence" value="ECO:0007669"/>
    <property type="project" value="UniProtKB-UniRule"/>
</dbReference>
<dbReference type="PROSITE" id="PS00867">
    <property type="entry name" value="CPSASE_2"/>
    <property type="match status" value="1"/>
</dbReference>
<evidence type="ECO:0000256" key="3">
    <source>
        <dbReference type="ARBA" id="ARBA00013058"/>
    </source>
</evidence>
<feature type="domain" description="ATP-grasp" evidence="11">
    <location>
        <begin position="120"/>
        <end position="322"/>
    </location>
</feature>
<evidence type="ECO:0000256" key="4">
    <source>
        <dbReference type="ARBA" id="ARBA00022598"/>
    </source>
</evidence>
<evidence type="ECO:0000259" key="12">
    <source>
        <dbReference type="PROSITE" id="PS50979"/>
    </source>
</evidence>
<evidence type="ECO:0000256" key="5">
    <source>
        <dbReference type="ARBA" id="ARBA00022741"/>
    </source>
</evidence>
<evidence type="ECO:0000259" key="10">
    <source>
        <dbReference type="PROSITE" id="PS50968"/>
    </source>
</evidence>
<dbReference type="InterPro" id="IPR005482">
    <property type="entry name" value="Biotin_COase_C"/>
</dbReference>
<dbReference type="OrthoDB" id="9803706at2"/>
<evidence type="ECO:0000256" key="6">
    <source>
        <dbReference type="ARBA" id="ARBA00022840"/>
    </source>
</evidence>
<evidence type="ECO:0000256" key="9">
    <source>
        <dbReference type="PROSITE-ProRule" id="PRU00409"/>
    </source>
</evidence>
<keyword evidence="6 9" id="KW-0067">ATP-binding</keyword>
<keyword evidence="4" id="KW-0436">Ligase</keyword>
<dbReference type="InterPro" id="IPR005481">
    <property type="entry name" value="BC-like_N"/>
</dbReference>
<keyword evidence="7" id="KW-0092">Biotin</keyword>
<keyword evidence="8" id="KW-0511">Multifunctional enzyme</keyword>
<evidence type="ECO:0000259" key="14">
    <source>
        <dbReference type="PROSITE" id="PS50989"/>
    </source>
</evidence>
<dbReference type="InterPro" id="IPR050856">
    <property type="entry name" value="Biotin_carboxylase_complex"/>
</dbReference>
<dbReference type="SUPFAM" id="SSF51246">
    <property type="entry name" value="Rudiment single hybrid motif"/>
    <property type="match status" value="1"/>
</dbReference>
<reference evidence="15 16" key="1">
    <citation type="submission" date="2017-06" db="EMBL/GenBank/DDBJ databases">
        <authorList>
            <person name="Kim H.J."/>
            <person name="Triplett B.A."/>
        </authorList>
    </citation>
    <scope>NUCLEOTIDE SEQUENCE [LARGE SCALE GENOMIC DNA]</scope>
    <source>
        <strain evidence="15 16">DSM 45207</strain>
    </source>
</reference>
<evidence type="ECO:0000259" key="11">
    <source>
        <dbReference type="PROSITE" id="PS50975"/>
    </source>
</evidence>
<dbReference type="SUPFAM" id="SSF52440">
    <property type="entry name" value="PreATP-grasp domain"/>
    <property type="match status" value="1"/>
</dbReference>
<dbReference type="InterPro" id="IPR011764">
    <property type="entry name" value="Biotin_carboxylation_dom"/>
</dbReference>
<keyword evidence="5 9" id="KW-0547">Nucleotide-binding</keyword>
<dbReference type="Pfam" id="PF02785">
    <property type="entry name" value="Biotin_carb_C"/>
    <property type="match status" value="1"/>
</dbReference>
<dbReference type="GO" id="GO:2001295">
    <property type="term" value="P:malonyl-CoA biosynthetic process"/>
    <property type="evidence" value="ECO:0007669"/>
    <property type="project" value="UniProtKB-UniPathway"/>
</dbReference>
<dbReference type="InterPro" id="IPR011761">
    <property type="entry name" value="ATP-grasp"/>
</dbReference>
<protein>
    <recommendedName>
        <fullName evidence="3">acetyl-CoA carboxylase</fullName>
        <ecNumber evidence="3">6.4.1.2</ecNumber>
    </recommendedName>
</protein>
<dbReference type="UniPathway" id="UPA00655">
    <property type="reaction ID" value="UER00711"/>
</dbReference>
<dbReference type="Pfam" id="PF02786">
    <property type="entry name" value="CPSase_L_D2"/>
    <property type="match status" value="1"/>
</dbReference>
<dbReference type="SUPFAM" id="SSF51230">
    <property type="entry name" value="Single hybrid motif"/>
    <property type="match status" value="1"/>
</dbReference>
<dbReference type="Pfam" id="PF01039">
    <property type="entry name" value="Carboxyl_trans"/>
    <property type="match status" value="1"/>
</dbReference>
<dbReference type="InterPro" id="IPR011763">
    <property type="entry name" value="COA_CT_C"/>
</dbReference>
<dbReference type="Proteomes" id="UP000198348">
    <property type="component" value="Unassembled WGS sequence"/>
</dbReference>
<dbReference type="PROSITE" id="PS50968">
    <property type="entry name" value="BIOTINYL_LIPOYL"/>
    <property type="match status" value="1"/>
</dbReference>
<dbReference type="PROSITE" id="PS50989">
    <property type="entry name" value="COA_CT_CTER"/>
    <property type="match status" value="1"/>
</dbReference>
<organism evidence="15 16">
    <name type="scientific">Haloechinothrix alba</name>
    <dbReference type="NCBI Taxonomy" id="664784"/>
    <lineage>
        <taxon>Bacteria</taxon>
        <taxon>Bacillati</taxon>
        <taxon>Actinomycetota</taxon>
        <taxon>Actinomycetes</taxon>
        <taxon>Pseudonocardiales</taxon>
        <taxon>Pseudonocardiaceae</taxon>
        <taxon>Haloechinothrix</taxon>
    </lineage>
</organism>
<accession>A0A238VMS7</accession>
<dbReference type="InterPro" id="IPR005479">
    <property type="entry name" value="CPAse_ATP-bd"/>
</dbReference>
<feature type="domain" description="Biotin carboxylation" evidence="12">
    <location>
        <begin position="2"/>
        <end position="459"/>
    </location>
</feature>
<dbReference type="Pfam" id="PF00364">
    <property type="entry name" value="Biotin_lipoyl"/>
    <property type="match status" value="1"/>
</dbReference>
<proteinExistence type="predicted"/>
<dbReference type="PROSITE" id="PS50979">
    <property type="entry name" value="BC"/>
    <property type="match status" value="1"/>
</dbReference>
<dbReference type="InterPro" id="IPR029045">
    <property type="entry name" value="ClpP/crotonase-like_dom_sf"/>
</dbReference>
<name>A0A238VMS7_9PSEU</name>
<dbReference type="AlphaFoldDB" id="A0A238VMS7"/>
<comment type="pathway">
    <text evidence="2">Lipid metabolism; malonyl-CoA biosynthesis; malonyl-CoA from acetyl-CoA: step 1/1.</text>
</comment>
<dbReference type="GO" id="GO:0003989">
    <property type="term" value="F:acetyl-CoA carboxylase activity"/>
    <property type="evidence" value="ECO:0007669"/>
    <property type="project" value="UniProtKB-EC"/>
</dbReference>
<evidence type="ECO:0000259" key="13">
    <source>
        <dbReference type="PROSITE" id="PS50980"/>
    </source>
</evidence>
<dbReference type="Gene3D" id="3.30.470.20">
    <property type="entry name" value="ATP-grasp fold, B domain"/>
    <property type="match status" value="1"/>
</dbReference>
<dbReference type="InterPro" id="IPR034733">
    <property type="entry name" value="AcCoA_carboxyl_beta"/>
</dbReference>
<dbReference type="SUPFAM" id="SSF52096">
    <property type="entry name" value="ClpP/crotonase"/>
    <property type="match status" value="2"/>
</dbReference>
<evidence type="ECO:0000256" key="7">
    <source>
        <dbReference type="ARBA" id="ARBA00023267"/>
    </source>
</evidence>
<dbReference type="CDD" id="cd06850">
    <property type="entry name" value="biotinyl_domain"/>
    <property type="match status" value="1"/>
</dbReference>